<feature type="region of interest" description="Disordered" evidence="1">
    <location>
        <begin position="90"/>
        <end position="135"/>
    </location>
</feature>
<accession>A0A973WAK7</accession>
<evidence type="ECO:0000313" key="2">
    <source>
        <dbReference type="EMBL" id="NVI50491.1"/>
    </source>
</evidence>
<sequence length="135" mass="13749">MTFVNSSGPMSAADHAFPDVCNTPSGPAVVPTPYPNLTLNTTAIPTQSRCLIMCMPAHNMTTERATSMGDNAGVALGVISGLVMGPGRAKAGSDNLSIGGSPATKMGMPTKQNGSNPNAFGLSISPSQTRLTAQR</sequence>
<protein>
    <submittedName>
        <fullName evidence="2">DUF4150 domain-containing protein</fullName>
    </submittedName>
</protein>
<comment type="caution">
    <text evidence="2">The sequence shown here is derived from an EMBL/GenBank/DDBJ whole genome shotgun (WGS) entry which is preliminary data.</text>
</comment>
<evidence type="ECO:0000256" key="1">
    <source>
        <dbReference type="SAM" id="MobiDB-lite"/>
    </source>
</evidence>
<dbReference type="Pfam" id="PF13665">
    <property type="entry name" value="Tox-PAAR-like"/>
    <property type="match status" value="1"/>
</dbReference>
<feature type="compositionally biased region" description="Polar residues" evidence="1">
    <location>
        <begin position="110"/>
        <end position="135"/>
    </location>
</feature>
<dbReference type="AlphaFoldDB" id="A0A973WAK7"/>
<proteinExistence type="predicted"/>
<name>A0A973WAK7_9BRAD</name>
<organism evidence="2">
    <name type="scientific">Bradyrhizobium septentrionale</name>
    <dbReference type="NCBI Taxonomy" id="1404411"/>
    <lineage>
        <taxon>Bacteria</taxon>
        <taxon>Pseudomonadati</taxon>
        <taxon>Pseudomonadota</taxon>
        <taxon>Alphaproteobacteria</taxon>
        <taxon>Hyphomicrobiales</taxon>
        <taxon>Nitrobacteraceae</taxon>
        <taxon>Bradyrhizobium</taxon>
    </lineage>
</organism>
<gene>
    <name evidence="2" type="ORF">HAP48_048495</name>
</gene>
<reference evidence="2" key="1">
    <citation type="submission" date="2020-06" db="EMBL/GenBank/DDBJ databases">
        <title>Whole Genome Sequence of Bradyrhizobium sp. Strain 1S1.</title>
        <authorList>
            <person name="Bromfield E.S.P."/>
            <person name="Cloutier S."/>
        </authorList>
    </citation>
    <scope>NUCLEOTIDE SEQUENCE [LARGE SCALE GENOMIC DNA]</scope>
    <source>
        <strain evidence="2">1S1</strain>
    </source>
</reference>
<dbReference type="EMBL" id="JAAOLE020000002">
    <property type="protein sequence ID" value="NVI50491.1"/>
    <property type="molecule type" value="Genomic_DNA"/>
</dbReference>